<proteinExistence type="predicted"/>
<evidence type="ECO:0000313" key="3">
    <source>
        <dbReference type="Proteomes" id="UP000005446"/>
    </source>
</evidence>
<dbReference type="InParanoid" id="H0EL89"/>
<dbReference type="InterPro" id="IPR017943">
    <property type="entry name" value="Bactericidal_perm-incr_a/b_dom"/>
</dbReference>
<dbReference type="InterPro" id="IPR045967">
    <property type="entry name" value="HAM1-like_N"/>
</dbReference>
<dbReference type="OrthoDB" id="5407957at2759"/>
<dbReference type="HOGENOM" id="CLU_556729_0_0_1"/>
<dbReference type="SUPFAM" id="SSF55394">
    <property type="entry name" value="Bactericidal permeability-increasing protein, BPI"/>
    <property type="match status" value="1"/>
</dbReference>
<accession>H0EL89</accession>
<gene>
    <name evidence="2" type="ORF">M7I_3349</name>
</gene>
<dbReference type="GO" id="GO:0008289">
    <property type="term" value="F:lipid binding"/>
    <property type="evidence" value="ECO:0007669"/>
    <property type="project" value="InterPro"/>
</dbReference>
<dbReference type="Proteomes" id="UP000005446">
    <property type="component" value="Unassembled WGS sequence"/>
</dbReference>
<comment type="caution">
    <text evidence="2">The sequence shown here is derived from an EMBL/GenBank/DDBJ whole genome shotgun (WGS) entry which is preliminary data.</text>
</comment>
<evidence type="ECO:0000259" key="1">
    <source>
        <dbReference type="Pfam" id="PF19343"/>
    </source>
</evidence>
<dbReference type="EMBL" id="AGUE01000074">
    <property type="protein sequence ID" value="EHL00718.1"/>
    <property type="molecule type" value="Genomic_DNA"/>
</dbReference>
<name>H0EL89_GLAL7</name>
<protein>
    <recommendedName>
        <fullName evidence="1">HAM1-like N-terminal domain-containing protein</fullName>
    </recommendedName>
</protein>
<dbReference type="PANTHER" id="PTHR31138">
    <property type="entry name" value="CHROMOSOME 19, WHOLE GENOME SHOTGUN SEQUENCE"/>
    <property type="match status" value="1"/>
</dbReference>
<feature type="domain" description="HAM1-like N-terminal" evidence="1">
    <location>
        <begin position="20"/>
        <end position="214"/>
    </location>
</feature>
<sequence length="490" mass="55446">MLTDPEFFDEPSNAVEAIKEKYEEVGQSTSDSTMKKDVEELLKQIKRTFHSVLNDQDVSKLLSTSFKLWSILNPLNIHSNKELFQDAYTIFIPMLITAIQYLPIPRLEISAPEVDLLLENVIIEPGKTVNNSSFLPFRLKVETYNDLTIHKRKFRTVSSVASLVTVKVQGLSVRADEIGYWMRAHKGLIRLADEGIASFELDDRGIDIEMDIEVGKDRLEKVLSLRNVRVKIHHLSYKLRRTIEDFVHAANREVLFARERLRATRISEPKDIMTFIRAVMTRLKPAEDPDLYASVGVTGTSDVRGSVFAGRYAPGSLVKLWEEGARRAGEVVEENATGVGGWRNEIFDVPTASPIFDSVTVDSILIDCPTALEFQREVSNHPRHSQRIELCGFWLDCRESSDESSTARAFGMTPCRREPAWLDGFNTSSGEGEKSFTVLPRARSIHVECGLCFSARVPRTEIWSGHWPQVKIVPCDIIFGEENEIVDCVK</sequence>
<reference evidence="2 3" key="1">
    <citation type="journal article" date="2012" name="Eukaryot. Cell">
        <title>Genome sequence of the fungus Glarea lozoyensis: the first genome sequence of a species from the Helotiaceae family.</title>
        <authorList>
            <person name="Youssar L."/>
            <person name="Gruening B.A."/>
            <person name="Erxleben A."/>
            <person name="Guenther S."/>
            <person name="Huettel W."/>
        </authorList>
    </citation>
    <scope>NUCLEOTIDE SEQUENCE [LARGE SCALE GENOMIC DNA]</scope>
    <source>
        <strain evidence="3">ATCC 74030 / MF5533</strain>
    </source>
</reference>
<keyword evidence="3" id="KW-1185">Reference proteome</keyword>
<dbReference type="PANTHER" id="PTHR31138:SF4">
    <property type="entry name" value="DUF5923 DOMAIN-CONTAINING PROTEIN"/>
    <property type="match status" value="1"/>
</dbReference>
<dbReference type="AlphaFoldDB" id="H0EL89"/>
<organism evidence="2 3">
    <name type="scientific">Glarea lozoyensis (strain ATCC 74030 / MF5533)</name>
    <dbReference type="NCBI Taxonomy" id="1104152"/>
    <lineage>
        <taxon>Eukaryota</taxon>
        <taxon>Fungi</taxon>
        <taxon>Dikarya</taxon>
        <taxon>Ascomycota</taxon>
        <taxon>Pezizomycotina</taxon>
        <taxon>Leotiomycetes</taxon>
        <taxon>Helotiales</taxon>
        <taxon>Helotiaceae</taxon>
        <taxon>Glarea</taxon>
    </lineage>
</organism>
<dbReference type="Pfam" id="PF19343">
    <property type="entry name" value="HAM1_N"/>
    <property type="match status" value="1"/>
</dbReference>
<evidence type="ECO:0000313" key="2">
    <source>
        <dbReference type="EMBL" id="EHL00718.1"/>
    </source>
</evidence>